<name>A0A1D1YZX6_9ARAE</name>
<feature type="region of interest" description="Disordered" evidence="1">
    <location>
        <begin position="58"/>
        <end position="83"/>
    </location>
</feature>
<feature type="compositionally biased region" description="Low complexity" evidence="1">
    <location>
        <begin position="150"/>
        <end position="161"/>
    </location>
</feature>
<proteinExistence type="predicted"/>
<accession>A0A1D1YZX6</accession>
<reference evidence="2" key="1">
    <citation type="submission" date="2015-07" db="EMBL/GenBank/DDBJ databases">
        <title>Transcriptome Assembly of Anthurium amnicola.</title>
        <authorList>
            <person name="Suzuki J."/>
        </authorList>
    </citation>
    <scope>NUCLEOTIDE SEQUENCE</scope>
</reference>
<evidence type="ECO:0000256" key="1">
    <source>
        <dbReference type="SAM" id="MobiDB-lite"/>
    </source>
</evidence>
<feature type="non-terminal residue" evidence="2">
    <location>
        <position position="1"/>
    </location>
</feature>
<gene>
    <name evidence="2" type="ORF">g.126183</name>
</gene>
<evidence type="ECO:0000313" key="2">
    <source>
        <dbReference type="EMBL" id="JAT60156.1"/>
    </source>
</evidence>
<sequence length="192" mass="20400">SLTSRERNSARVWWGGFFLPPSSFRGGRKAPSFSSSWCERVVQACRLMLKGDLDVSSHVNPPSMDMKSSSKAVSPRSKAAPSHLLKTPSFSDVQTSSLVVQSSLSAVHDVSLIAQSPDFPVAGHFASSAVQVGNSDLRNLSSSAGNNLMSSPPKAASSPPALKTSIMVDQQHTSPQHGRSWANILQETAPKG</sequence>
<feature type="region of interest" description="Disordered" evidence="1">
    <location>
        <begin position="141"/>
        <end position="163"/>
    </location>
</feature>
<dbReference type="EMBL" id="GDJX01007780">
    <property type="protein sequence ID" value="JAT60156.1"/>
    <property type="molecule type" value="Transcribed_RNA"/>
</dbReference>
<dbReference type="AlphaFoldDB" id="A0A1D1YZX6"/>
<organism evidence="2">
    <name type="scientific">Anthurium amnicola</name>
    <dbReference type="NCBI Taxonomy" id="1678845"/>
    <lineage>
        <taxon>Eukaryota</taxon>
        <taxon>Viridiplantae</taxon>
        <taxon>Streptophyta</taxon>
        <taxon>Embryophyta</taxon>
        <taxon>Tracheophyta</taxon>
        <taxon>Spermatophyta</taxon>
        <taxon>Magnoliopsida</taxon>
        <taxon>Liliopsida</taxon>
        <taxon>Araceae</taxon>
        <taxon>Pothoideae</taxon>
        <taxon>Potheae</taxon>
        <taxon>Anthurium</taxon>
    </lineage>
</organism>
<protein>
    <submittedName>
        <fullName evidence="2">Uncharacterized protein</fullName>
    </submittedName>
</protein>